<dbReference type="Pfam" id="PF12796">
    <property type="entry name" value="Ank_2"/>
    <property type="match status" value="1"/>
</dbReference>
<dbReference type="PANTHER" id="PTHR46586:SF3">
    <property type="entry name" value="ANKYRIN REPEAT-CONTAINING PROTEIN"/>
    <property type="match status" value="1"/>
</dbReference>
<sequence>MDFCSHMNILEWLNVNNRGNKRCSFKPKAMEKAVRMNRFDIAKWLHDHQGLDYPESIVDELAQAGDLIMLTWLHNHDEGKWSKNTMNEAASCGHLDVVKFLHENRREGCTKQAMNNAAGNNHLDVVKWLHANRREGCSVFAMTNAAAGGHLEMVKWLHAHRDEGCTAAAMSVAASGGHVPVMEFLVANFSMKWSTARSDNIGALEFIRTHAEDCITQTVYYTENGNDHPEVVKWYEDHYGNPRKRKTPPA</sequence>
<dbReference type="Proteomes" id="UP000434957">
    <property type="component" value="Unassembled WGS sequence"/>
</dbReference>
<reference evidence="1 2" key="1">
    <citation type="submission" date="2018-08" db="EMBL/GenBank/DDBJ databases">
        <title>Genomic investigation of the strawberry pathogen Phytophthora fragariae indicates pathogenicity is determined by transcriptional variation in three key races.</title>
        <authorList>
            <person name="Adams T.M."/>
            <person name="Armitage A.D."/>
            <person name="Sobczyk M.K."/>
            <person name="Bates H.J."/>
            <person name="Dunwell J.M."/>
            <person name="Nellist C.F."/>
            <person name="Harrison R.J."/>
        </authorList>
    </citation>
    <scope>NUCLEOTIDE SEQUENCE [LARGE SCALE GENOMIC DNA]</scope>
    <source>
        <strain evidence="1 2">SCRP333</strain>
    </source>
</reference>
<dbReference type="InterPro" id="IPR052050">
    <property type="entry name" value="SecEffector_AnkRepeat"/>
</dbReference>
<name>A0A6A4FQJ6_9STRA</name>
<proteinExistence type="predicted"/>
<evidence type="ECO:0000313" key="2">
    <source>
        <dbReference type="Proteomes" id="UP000434957"/>
    </source>
</evidence>
<dbReference type="AlphaFoldDB" id="A0A6A4FQJ6"/>
<gene>
    <name evidence="1" type="ORF">PR003_g3236</name>
</gene>
<protein>
    <submittedName>
        <fullName evidence="1">Uncharacterized protein</fullName>
    </submittedName>
</protein>
<evidence type="ECO:0000313" key="1">
    <source>
        <dbReference type="EMBL" id="KAE9354661.1"/>
    </source>
</evidence>
<dbReference type="EMBL" id="QXFT01000111">
    <property type="protein sequence ID" value="KAE9354661.1"/>
    <property type="molecule type" value="Genomic_DNA"/>
</dbReference>
<dbReference type="InterPro" id="IPR036770">
    <property type="entry name" value="Ankyrin_rpt-contain_sf"/>
</dbReference>
<dbReference type="InterPro" id="IPR002110">
    <property type="entry name" value="Ankyrin_rpt"/>
</dbReference>
<dbReference type="Gene3D" id="1.25.40.20">
    <property type="entry name" value="Ankyrin repeat-containing domain"/>
    <property type="match status" value="1"/>
</dbReference>
<accession>A0A6A4FQJ6</accession>
<organism evidence="1 2">
    <name type="scientific">Phytophthora rubi</name>
    <dbReference type="NCBI Taxonomy" id="129364"/>
    <lineage>
        <taxon>Eukaryota</taxon>
        <taxon>Sar</taxon>
        <taxon>Stramenopiles</taxon>
        <taxon>Oomycota</taxon>
        <taxon>Peronosporomycetes</taxon>
        <taxon>Peronosporales</taxon>
        <taxon>Peronosporaceae</taxon>
        <taxon>Phytophthora</taxon>
    </lineage>
</organism>
<dbReference type="PANTHER" id="PTHR46586">
    <property type="entry name" value="ANKYRIN REPEAT-CONTAINING PROTEIN"/>
    <property type="match status" value="1"/>
</dbReference>
<comment type="caution">
    <text evidence="1">The sequence shown here is derived from an EMBL/GenBank/DDBJ whole genome shotgun (WGS) entry which is preliminary data.</text>
</comment>
<keyword evidence="2" id="KW-1185">Reference proteome</keyword>
<dbReference type="SUPFAM" id="SSF48403">
    <property type="entry name" value="Ankyrin repeat"/>
    <property type="match status" value="1"/>
</dbReference>